<feature type="modified residue" description="N6-(pyridoxal phosphate)lysine" evidence="6">
    <location>
        <position position="282"/>
    </location>
</feature>
<evidence type="ECO:0000256" key="6">
    <source>
        <dbReference type="PIRSR" id="PIRSR602129-50"/>
    </source>
</evidence>
<dbReference type="EMBL" id="GU131143">
    <property type="protein sequence ID" value="ADP08788.1"/>
    <property type="molecule type" value="mRNA"/>
</dbReference>
<dbReference type="PANTHER" id="PTHR11999">
    <property type="entry name" value="GROUP II PYRIDOXAL-5-PHOSPHATE DECARBOXYLASE"/>
    <property type="match status" value="1"/>
</dbReference>
<evidence type="ECO:0000256" key="5">
    <source>
        <dbReference type="ARBA" id="ARBA00023239"/>
    </source>
</evidence>
<keyword evidence="5 7" id="KW-0456">Lyase</keyword>
<dbReference type="GO" id="GO:0030170">
    <property type="term" value="F:pyridoxal phosphate binding"/>
    <property type="evidence" value="ECO:0007669"/>
    <property type="project" value="InterPro"/>
</dbReference>
<dbReference type="Gene3D" id="3.90.1150.10">
    <property type="entry name" value="Aspartate Aminotransferase, domain 1"/>
    <property type="match status" value="1"/>
</dbReference>
<comment type="cofactor">
    <cofactor evidence="1 6 7">
        <name>pyridoxal 5'-phosphate</name>
        <dbReference type="ChEBI" id="CHEBI:597326"/>
    </cofactor>
</comment>
<evidence type="ECO:0000256" key="3">
    <source>
        <dbReference type="ARBA" id="ARBA00022793"/>
    </source>
</evidence>
<evidence type="ECO:0000256" key="8">
    <source>
        <dbReference type="SAM" id="MobiDB-lite"/>
    </source>
</evidence>
<feature type="compositionally biased region" description="Acidic residues" evidence="8">
    <location>
        <begin position="469"/>
        <end position="486"/>
    </location>
</feature>
<dbReference type="CDD" id="cd06450">
    <property type="entry name" value="DOPA_deC_like"/>
    <property type="match status" value="1"/>
</dbReference>
<keyword evidence="3" id="KW-0210">Decarboxylase</keyword>
<dbReference type="GO" id="GO:0005737">
    <property type="term" value="C:cytoplasm"/>
    <property type="evidence" value="ECO:0007669"/>
    <property type="project" value="TreeGrafter"/>
</dbReference>
<dbReference type="PANTHER" id="PTHR11999:SF70">
    <property type="entry name" value="MIP05841P"/>
    <property type="match status" value="1"/>
</dbReference>
<dbReference type="InterPro" id="IPR021115">
    <property type="entry name" value="Pyridoxal-P_BS"/>
</dbReference>
<keyword evidence="4 6" id="KW-0663">Pyridoxal phosphate</keyword>
<dbReference type="InterPro" id="IPR015421">
    <property type="entry name" value="PyrdxlP-dep_Trfase_major"/>
</dbReference>
<dbReference type="FunFam" id="3.40.640.10:FF:000025">
    <property type="entry name" value="Histidine decarboxylase"/>
    <property type="match status" value="1"/>
</dbReference>
<reference evidence="9" key="2">
    <citation type="journal article" date="2011" name="PLoS ONE">
        <title>A dopa decarboxylase modulating the immune response of scallop Chlamys farreri.</title>
        <authorList>
            <person name="Zhou Z."/>
            <person name="Yang J."/>
            <person name="Wang L."/>
            <person name="Zhang H."/>
            <person name="Gao Y."/>
            <person name="Shi X."/>
            <person name="Wang M."/>
            <person name="Kong P."/>
            <person name="Qiu L."/>
            <person name="Song L."/>
        </authorList>
    </citation>
    <scope>NUCLEOTIDE SEQUENCE</scope>
</reference>
<reference evidence="9" key="1">
    <citation type="submission" date="2009-10" db="EMBL/GenBank/DDBJ databases">
        <authorList>
            <person name="Song L.S."/>
            <person name="Zhou Z."/>
            <person name="Wang L.L."/>
        </authorList>
    </citation>
    <scope>NUCLEOTIDE SEQUENCE</scope>
</reference>
<sequence>MENIHNRRVIPEVEPGYLKQLLPDTAPEMSECFDDIMKDVERTIMPGITHWQHPHFHAYFPSGNSYPSILGDMLSDAIGCIGFSWASSPACTELEAITMDWLGKMMGLPNIFLHGSGEGGGVIQGSASECILVTLLAARHHALQERESMSPLIRNDSNLPKLVAYCSKLSHSCVEKAGMLGFVHLRQLDVDDNLSLRGNVLEAATQEDKKLGFIPFYVCATLGTTACCSFDNIAELGEVCVRENIWLHVDAAYAGNALICPEFQHLIKGAENLTSFSCNPNKWMLVNFDCSLLWVRDRLMLTSSMTVDPLYLQHKHEDQTIDLRHWGIPLSRRFRALKLWFVIRSYGVTGLQAYIRKHIKLAKLFETYVKNDARFEVSAPVNMGLVCFRLKGPNSLTKKLNRLINEAGQLHMVPALINKNYVIRFALCAENANENDIEFAWKAISAIASTLLARPSVEKSVSEYRASESDEEERSEETSEEDEEGDNAFMEFDNDIIFDESSTRMRSVMFRRSTFQRMISDPKCYDPKARGFSRGGRRRYMSESCSKRNPLSFDEPIFNF</sequence>
<name>F8QPW5_AZUFA</name>
<protein>
    <submittedName>
        <fullName evidence="9">Dopa decarboxylase</fullName>
    </submittedName>
</protein>
<feature type="region of interest" description="Disordered" evidence="8">
    <location>
        <begin position="462"/>
        <end position="486"/>
    </location>
</feature>
<dbReference type="GO" id="GO:0006520">
    <property type="term" value="P:amino acid metabolic process"/>
    <property type="evidence" value="ECO:0007669"/>
    <property type="project" value="InterPro"/>
</dbReference>
<dbReference type="SUPFAM" id="SSF53383">
    <property type="entry name" value="PLP-dependent transferases"/>
    <property type="match status" value="1"/>
</dbReference>
<dbReference type="InterPro" id="IPR010977">
    <property type="entry name" value="Aromatic_deC"/>
</dbReference>
<dbReference type="GO" id="GO:0016831">
    <property type="term" value="F:carboxy-lyase activity"/>
    <property type="evidence" value="ECO:0007669"/>
    <property type="project" value="UniProtKB-KW"/>
</dbReference>
<proteinExistence type="evidence at transcript level"/>
<dbReference type="Pfam" id="PF00282">
    <property type="entry name" value="Pyridoxal_deC"/>
    <property type="match status" value="1"/>
</dbReference>
<organism evidence="9">
    <name type="scientific">Azumapecten farreri</name>
    <name type="common">Farrer's scallop</name>
    <name type="synonym">Chlamys farreri</name>
    <dbReference type="NCBI Taxonomy" id="106299"/>
    <lineage>
        <taxon>Eukaryota</taxon>
        <taxon>Metazoa</taxon>
        <taxon>Spiralia</taxon>
        <taxon>Lophotrochozoa</taxon>
        <taxon>Mollusca</taxon>
        <taxon>Bivalvia</taxon>
        <taxon>Autobranchia</taxon>
        <taxon>Pteriomorphia</taxon>
        <taxon>Pectinida</taxon>
        <taxon>Pectinoidea</taxon>
        <taxon>Pectinidae</taxon>
        <taxon>Azumapecten</taxon>
    </lineage>
</organism>
<dbReference type="Gene3D" id="3.40.640.10">
    <property type="entry name" value="Type I PLP-dependent aspartate aminotransferase-like (Major domain)"/>
    <property type="match status" value="1"/>
</dbReference>
<dbReference type="Gene3D" id="1.20.1340.10">
    <property type="entry name" value="dopa decarboxylase, N-terminal domain"/>
    <property type="match status" value="1"/>
</dbReference>
<dbReference type="AlphaFoldDB" id="F8QPW5"/>
<evidence type="ECO:0000256" key="2">
    <source>
        <dbReference type="ARBA" id="ARBA00009533"/>
    </source>
</evidence>
<dbReference type="PRINTS" id="PR00800">
    <property type="entry name" value="YHDCRBOXLASE"/>
</dbReference>
<dbReference type="GO" id="GO:0019752">
    <property type="term" value="P:carboxylic acid metabolic process"/>
    <property type="evidence" value="ECO:0007669"/>
    <property type="project" value="InterPro"/>
</dbReference>
<dbReference type="InterPro" id="IPR015422">
    <property type="entry name" value="PyrdxlP-dep_Trfase_small"/>
</dbReference>
<dbReference type="PROSITE" id="PS00392">
    <property type="entry name" value="DDC_GAD_HDC_YDC"/>
    <property type="match status" value="1"/>
</dbReference>
<comment type="similarity">
    <text evidence="2 7">Belongs to the group II decarboxylase family.</text>
</comment>
<dbReference type="InterPro" id="IPR002129">
    <property type="entry name" value="PyrdxlP-dep_de-COase"/>
</dbReference>
<evidence type="ECO:0000313" key="9">
    <source>
        <dbReference type="EMBL" id="ADP08788.1"/>
    </source>
</evidence>
<dbReference type="BRENDA" id="4.1.1.28">
    <property type="organism ID" value="8901"/>
</dbReference>
<dbReference type="InterPro" id="IPR015424">
    <property type="entry name" value="PyrdxlP-dep_Trfase"/>
</dbReference>
<evidence type="ECO:0000256" key="4">
    <source>
        <dbReference type="ARBA" id="ARBA00022898"/>
    </source>
</evidence>
<gene>
    <name evidence="9" type="primary">DDC</name>
</gene>
<accession>F8QPW5</accession>
<evidence type="ECO:0000256" key="1">
    <source>
        <dbReference type="ARBA" id="ARBA00001933"/>
    </source>
</evidence>
<evidence type="ECO:0000256" key="7">
    <source>
        <dbReference type="RuleBase" id="RU000382"/>
    </source>
</evidence>